<feature type="non-terminal residue" evidence="2">
    <location>
        <position position="236"/>
    </location>
</feature>
<comment type="caution">
    <text evidence="2">The sequence shown here is derived from an EMBL/GenBank/DDBJ whole genome shotgun (WGS) entry which is preliminary data.</text>
</comment>
<dbReference type="OrthoDB" id="3945378at2759"/>
<gene>
    <name evidence="2" type="ORF">M406DRAFT_222866</name>
</gene>
<keyword evidence="1" id="KW-0812">Transmembrane</keyword>
<dbReference type="RefSeq" id="XP_040771531.1">
    <property type="nucleotide sequence ID" value="XM_040915632.1"/>
</dbReference>
<dbReference type="EMBL" id="MU032352">
    <property type="protein sequence ID" value="KAF3760552.1"/>
    <property type="molecule type" value="Genomic_DNA"/>
</dbReference>
<feature type="transmembrane region" description="Helical" evidence="1">
    <location>
        <begin position="199"/>
        <end position="218"/>
    </location>
</feature>
<feature type="transmembrane region" description="Helical" evidence="1">
    <location>
        <begin position="108"/>
        <end position="129"/>
    </location>
</feature>
<feature type="non-terminal residue" evidence="2">
    <location>
        <position position="1"/>
    </location>
</feature>
<keyword evidence="3" id="KW-1185">Reference proteome</keyword>
<reference evidence="2" key="1">
    <citation type="journal article" date="2020" name="Phytopathology">
        <title>Genome sequence of the chestnut blight fungus Cryphonectria parasitica EP155: A fundamental resource for an archetypical invasive plant pathogen.</title>
        <authorList>
            <person name="Crouch J.A."/>
            <person name="Dawe A."/>
            <person name="Aerts A."/>
            <person name="Barry K."/>
            <person name="Churchill A.C.L."/>
            <person name="Grimwood J."/>
            <person name="Hillman B."/>
            <person name="Milgroom M.G."/>
            <person name="Pangilinan J."/>
            <person name="Smith M."/>
            <person name="Salamov A."/>
            <person name="Schmutz J."/>
            <person name="Yadav J."/>
            <person name="Grigoriev I.V."/>
            <person name="Nuss D."/>
        </authorList>
    </citation>
    <scope>NUCLEOTIDE SEQUENCE</scope>
    <source>
        <strain evidence="2">EP155</strain>
    </source>
</reference>
<feature type="transmembrane region" description="Helical" evidence="1">
    <location>
        <begin position="12"/>
        <end position="32"/>
    </location>
</feature>
<keyword evidence="1" id="KW-0472">Membrane</keyword>
<dbReference type="GeneID" id="63832761"/>
<organism evidence="2 3">
    <name type="scientific">Cryphonectria parasitica (strain ATCC 38755 / EP155)</name>
    <dbReference type="NCBI Taxonomy" id="660469"/>
    <lineage>
        <taxon>Eukaryota</taxon>
        <taxon>Fungi</taxon>
        <taxon>Dikarya</taxon>
        <taxon>Ascomycota</taxon>
        <taxon>Pezizomycotina</taxon>
        <taxon>Sordariomycetes</taxon>
        <taxon>Sordariomycetidae</taxon>
        <taxon>Diaporthales</taxon>
        <taxon>Cryphonectriaceae</taxon>
        <taxon>Cryphonectria-Endothia species complex</taxon>
        <taxon>Cryphonectria</taxon>
    </lineage>
</organism>
<accession>A0A9P4XST2</accession>
<evidence type="ECO:0000256" key="1">
    <source>
        <dbReference type="SAM" id="Phobius"/>
    </source>
</evidence>
<evidence type="ECO:0000313" key="3">
    <source>
        <dbReference type="Proteomes" id="UP000803844"/>
    </source>
</evidence>
<feature type="transmembrane region" description="Helical" evidence="1">
    <location>
        <begin position="66"/>
        <end position="88"/>
    </location>
</feature>
<proteinExistence type="predicted"/>
<name>A0A9P4XST2_CRYP1</name>
<dbReference type="Proteomes" id="UP000803844">
    <property type="component" value="Unassembled WGS sequence"/>
</dbReference>
<evidence type="ECO:0000313" key="2">
    <source>
        <dbReference type="EMBL" id="KAF3760552.1"/>
    </source>
</evidence>
<dbReference type="AlphaFoldDB" id="A0A9P4XST2"/>
<protein>
    <submittedName>
        <fullName evidence="2">Uncharacterized protein</fullName>
    </submittedName>
</protein>
<sequence length="236" mass="26404">CQIQGHPDAYGLGIRIAFYLQWFALIISCWLSDGDALNLKFLNALTIAATSIGLALNLSTLQPVEVYVILLLVCGTLYFQVPVFLWRVVTCCRPWWDTERWNKLRMGWLFKTGMALLLGTLLGVEIWFWCTGVYEKPAGMDDAGGCRQYAFLFGQVPLDSSAKRSHPTVVARKTHKPTNCRITNNRIVFLQQLRTFSDLIVAAILVMAVELVISWNHISGVNDLSSAAQLIPPVIS</sequence>
<feature type="transmembrane region" description="Helical" evidence="1">
    <location>
        <begin position="41"/>
        <end position="60"/>
    </location>
</feature>
<keyword evidence="1" id="KW-1133">Transmembrane helix</keyword>